<dbReference type="AlphaFoldDB" id="A0AAD6T9U5"/>
<sequence>MKPNTLSHRGVDAWLQDPNGTRLVFPRAAVVQGNIITAVIEVENPKSYSVEWCKSQGATAMHAWCEIFRPSRKSGVVSITCIANHSMAADSPETQSRSSRDRLQLPLQRNAWLWTPRSGEGFVSLEIRRMHKPSREMAGKQKRPGSIVYDTRLDMLDDDDMPPHIIFRFEFVLKESIKAKMLAPKTLKRGGPRVHTRRDQPLRSNRTRKARLPSDLSDLSSSESEPEESLAILQKKNQKPSPPRIHFSATGRGEETSKNAVQLSLEAAPPRDMVLPFEKRNTTWLENDRGDSWNSLNHSIPSSTDSAGHGVEDLLRQRKIISDARAV</sequence>
<dbReference type="EMBL" id="JARJCM010000014">
    <property type="protein sequence ID" value="KAJ7042073.1"/>
    <property type="molecule type" value="Genomic_DNA"/>
</dbReference>
<feature type="region of interest" description="Disordered" evidence="1">
    <location>
        <begin position="183"/>
        <end position="258"/>
    </location>
</feature>
<keyword evidence="3" id="KW-1185">Reference proteome</keyword>
<proteinExistence type="predicted"/>
<protein>
    <submittedName>
        <fullName evidence="2">Uncharacterized protein</fullName>
    </submittedName>
</protein>
<evidence type="ECO:0000313" key="3">
    <source>
        <dbReference type="Proteomes" id="UP001218188"/>
    </source>
</evidence>
<evidence type="ECO:0000313" key="2">
    <source>
        <dbReference type="EMBL" id="KAJ7042073.1"/>
    </source>
</evidence>
<dbReference type="Proteomes" id="UP001218188">
    <property type="component" value="Unassembled WGS sequence"/>
</dbReference>
<organism evidence="2 3">
    <name type="scientific">Mycena alexandri</name>
    <dbReference type="NCBI Taxonomy" id="1745969"/>
    <lineage>
        <taxon>Eukaryota</taxon>
        <taxon>Fungi</taxon>
        <taxon>Dikarya</taxon>
        <taxon>Basidiomycota</taxon>
        <taxon>Agaricomycotina</taxon>
        <taxon>Agaricomycetes</taxon>
        <taxon>Agaricomycetidae</taxon>
        <taxon>Agaricales</taxon>
        <taxon>Marasmiineae</taxon>
        <taxon>Mycenaceae</taxon>
        <taxon>Mycena</taxon>
    </lineage>
</organism>
<feature type="compositionally biased region" description="Low complexity" evidence="1">
    <location>
        <begin position="213"/>
        <end position="223"/>
    </location>
</feature>
<evidence type="ECO:0000256" key="1">
    <source>
        <dbReference type="SAM" id="MobiDB-lite"/>
    </source>
</evidence>
<accession>A0AAD6T9U5</accession>
<reference evidence="2" key="1">
    <citation type="submission" date="2023-03" db="EMBL/GenBank/DDBJ databases">
        <title>Massive genome expansion in bonnet fungi (Mycena s.s.) driven by repeated elements and novel gene families across ecological guilds.</title>
        <authorList>
            <consortium name="Lawrence Berkeley National Laboratory"/>
            <person name="Harder C.B."/>
            <person name="Miyauchi S."/>
            <person name="Viragh M."/>
            <person name="Kuo A."/>
            <person name="Thoen E."/>
            <person name="Andreopoulos B."/>
            <person name="Lu D."/>
            <person name="Skrede I."/>
            <person name="Drula E."/>
            <person name="Henrissat B."/>
            <person name="Morin E."/>
            <person name="Kohler A."/>
            <person name="Barry K."/>
            <person name="LaButti K."/>
            <person name="Morin E."/>
            <person name="Salamov A."/>
            <person name="Lipzen A."/>
            <person name="Mereny Z."/>
            <person name="Hegedus B."/>
            <person name="Baldrian P."/>
            <person name="Stursova M."/>
            <person name="Weitz H."/>
            <person name="Taylor A."/>
            <person name="Grigoriev I.V."/>
            <person name="Nagy L.G."/>
            <person name="Martin F."/>
            <person name="Kauserud H."/>
        </authorList>
    </citation>
    <scope>NUCLEOTIDE SEQUENCE</scope>
    <source>
        <strain evidence="2">CBHHK200</strain>
    </source>
</reference>
<gene>
    <name evidence="2" type="ORF">C8F04DRAFT_1390913</name>
</gene>
<comment type="caution">
    <text evidence="2">The sequence shown here is derived from an EMBL/GenBank/DDBJ whole genome shotgun (WGS) entry which is preliminary data.</text>
</comment>
<feature type="compositionally biased region" description="Basic residues" evidence="1">
    <location>
        <begin position="186"/>
        <end position="196"/>
    </location>
</feature>
<name>A0AAD6T9U5_9AGAR</name>